<dbReference type="Pfam" id="PF01850">
    <property type="entry name" value="PIN"/>
    <property type="match status" value="1"/>
</dbReference>
<evidence type="ECO:0000313" key="3">
    <source>
        <dbReference type="Proteomes" id="UP001302059"/>
    </source>
</evidence>
<dbReference type="RefSeq" id="WP_285524574.1">
    <property type="nucleotide sequence ID" value="NZ_JASNGB010000157.1"/>
</dbReference>
<protein>
    <submittedName>
        <fullName evidence="2">Type II toxin-antitoxin system VapC family toxin</fullName>
    </submittedName>
</protein>
<feature type="domain" description="PIN" evidence="1">
    <location>
        <begin position="5"/>
        <end position="131"/>
    </location>
</feature>
<dbReference type="Proteomes" id="UP001302059">
    <property type="component" value="Unassembled WGS sequence"/>
</dbReference>
<proteinExistence type="predicted"/>
<dbReference type="EMBL" id="JASNGB010000157">
    <property type="protein sequence ID" value="MDL2345161.1"/>
    <property type="molecule type" value="Genomic_DNA"/>
</dbReference>
<organism evidence="2 3">
    <name type="scientific">Deinococcus rhizophilus</name>
    <dbReference type="NCBI Taxonomy" id="3049544"/>
    <lineage>
        <taxon>Bacteria</taxon>
        <taxon>Thermotogati</taxon>
        <taxon>Deinococcota</taxon>
        <taxon>Deinococci</taxon>
        <taxon>Deinococcales</taxon>
        <taxon>Deinococcaceae</taxon>
        <taxon>Deinococcus</taxon>
    </lineage>
</organism>
<evidence type="ECO:0000259" key="1">
    <source>
        <dbReference type="Pfam" id="PF01850"/>
    </source>
</evidence>
<comment type="caution">
    <text evidence="2">The sequence shown here is derived from an EMBL/GenBank/DDBJ whole genome shotgun (WGS) entry which is preliminary data.</text>
</comment>
<dbReference type="Gene3D" id="3.40.50.1010">
    <property type="entry name" value="5'-nuclease"/>
    <property type="match status" value="1"/>
</dbReference>
<dbReference type="SUPFAM" id="SSF88723">
    <property type="entry name" value="PIN domain-like"/>
    <property type="match status" value="1"/>
</dbReference>
<evidence type="ECO:0000313" key="2">
    <source>
        <dbReference type="EMBL" id="MDL2345161.1"/>
    </source>
</evidence>
<gene>
    <name evidence="2" type="ORF">QOL99_13510</name>
</gene>
<dbReference type="InterPro" id="IPR029060">
    <property type="entry name" value="PIN-like_dom_sf"/>
</dbReference>
<dbReference type="InterPro" id="IPR002716">
    <property type="entry name" value="PIN_dom"/>
</dbReference>
<sequence>MSLLYLDTSALLRLYTREPDYGQVAACKEQADGVICHVITYVEMVSAFTWRRARKLLSGRAYQTALEAFRSDWPTFQHVAVDQQLLQDAAALAQAHTLRAYDAVHLAAAQAVSPLGLQFMTFDTNLRTVAEQVLPGQVWVP</sequence>
<accession>A0ABT7JJN1</accession>
<reference evidence="2 3" key="1">
    <citation type="submission" date="2023-05" db="EMBL/GenBank/DDBJ databases">
        <authorList>
            <person name="Gao F."/>
        </authorList>
    </citation>
    <scope>NUCLEOTIDE SEQUENCE [LARGE SCALE GENOMIC DNA]</scope>
    <source>
        <strain evidence="2 3">MIMF12</strain>
    </source>
</reference>
<dbReference type="CDD" id="cd09874">
    <property type="entry name" value="PIN_MT3492-like"/>
    <property type="match status" value="1"/>
</dbReference>
<keyword evidence="3" id="KW-1185">Reference proteome</keyword>
<name>A0ABT7JJN1_9DEIO</name>